<gene>
    <name evidence="4" type="primary">srtB</name>
    <name evidence="4" type="ORF">BRYFOR_09626</name>
</gene>
<dbReference type="Gene3D" id="2.40.260.10">
    <property type="entry name" value="Sortase"/>
    <property type="match status" value="1"/>
</dbReference>
<dbReference type="RefSeq" id="WP_006864379.1">
    <property type="nucleotide sequence ID" value="NZ_ACCL02000033.1"/>
</dbReference>
<evidence type="ECO:0000256" key="2">
    <source>
        <dbReference type="PIRSR" id="PIRSR605754-1"/>
    </source>
</evidence>
<dbReference type="STRING" id="168384.SAMN05660368_04081"/>
<dbReference type="CDD" id="cd05826">
    <property type="entry name" value="Sortase_B"/>
    <property type="match status" value="1"/>
</dbReference>
<dbReference type="Proteomes" id="UP000005561">
    <property type="component" value="Unassembled WGS sequence"/>
</dbReference>
<feature type="transmembrane region" description="Helical" evidence="3">
    <location>
        <begin position="21"/>
        <end position="43"/>
    </location>
</feature>
<keyword evidence="3" id="KW-0812">Transmembrane</keyword>
<protein>
    <submittedName>
        <fullName evidence="4">Sortase, SrtB family</fullName>
    </submittedName>
</protein>
<name>C6LLS8_9FIRM</name>
<dbReference type="eggNOG" id="COG4509">
    <property type="taxonomic scope" value="Bacteria"/>
</dbReference>
<proteinExistence type="predicted"/>
<feature type="active site" description="Acyl-thioester intermediate" evidence="2">
    <location>
        <position position="274"/>
    </location>
</feature>
<accession>C6LLS8</accession>
<keyword evidence="1" id="KW-0378">Hydrolase</keyword>
<dbReference type="SUPFAM" id="SSF63817">
    <property type="entry name" value="Sortase"/>
    <property type="match status" value="1"/>
</dbReference>
<organism evidence="4 5">
    <name type="scientific">Marvinbryantia formatexigens DSM 14469</name>
    <dbReference type="NCBI Taxonomy" id="478749"/>
    <lineage>
        <taxon>Bacteria</taxon>
        <taxon>Bacillati</taxon>
        <taxon>Bacillota</taxon>
        <taxon>Clostridia</taxon>
        <taxon>Lachnospirales</taxon>
        <taxon>Lachnospiraceae</taxon>
        <taxon>Marvinbryantia</taxon>
    </lineage>
</organism>
<sequence length="306" mass="34914">MAGNRQRDRRGTGQKRRRKRGIGNFISTLVIIIALGVFCYAGYQLVTIYFAYKAGTDEYSELEGYVNSDRETESFDGENMVENETMAEDGETETDATAGTKKLQEMENPIDFDSLLAINGDIIGWLEMEALDITYPIVQGEDNEYYLHRTFRNQENFAGSIFLDYVNNPDFYNRNSIVYGHNMKNGSMFGTLKQYGEQETYDKSPYFWIYTPDKIYKYEIFACGVVGAYSDCYKTVFSGEEDFMNFINLAKSQSYIDTGVDVKYGDTVVTLSTCTGDSETRFIVQGKRVRTYQSVPKAGGYEETEE</sequence>
<keyword evidence="3" id="KW-1133">Transmembrane helix</keyword>
<evidence type="ECO:0000313" key="4">
    <source>
        <dbReference type="EMBL" id="EET58397.1"/>
    </source>
</evidence>
<dbReference type="InterPro" id="IPR023365">
    <property type="entry name" value="Sortase_dom-sf"/>
</dbReference>
<dbReference type="InterPro" id="IPR009835">
    <property type="entry name" value="SrtB"/>
</dbReference>
<dbReference type="Pfam" id="PF04203">
    <property type="entry name" value="Sortase"/>
    <property type="match status" value="1"/>
</dbReference>
<feature type="active site" description="Proton donor/acceptor" evidence="2">
    <location>
        <position position="181"/>
    </location>
</feature>
<dbReference type="OrthoDB" id="9806013at2"/>
<dbReference type="MEROPS" id="C60.002"/>
<keyword evidence="5" id="KW-1185">Reference proteome</keyword>
<comment type="caution">
    <text evidence="4">The sequence shown here is derived from an EMBL/GenBank/DDBJ whole genome shotgun (WGS) entry which is preliminary data.</text>
</comment>
<reference evidence="4" key="1">
    <citation type="submission" date="2009-07" db="EMBL/GenBank/DDBJ databases">
        <authorList>
            <person name="Weinstock G."/>
            <person name="Sodergren E."/>
            <person name="Clifton S."/>
            <person name="Fulton L."/>
            <person name="Fulton B."/>
            <person name="Courtney L."/>
            <person name="Fronick C."/>
            <person name="Harrison M."/>
            <person name="Strong C."/>
            <person name="Farmer C."/>
            <person name="Delahaunty K."/>
            <person name="Markovic C."/>
            <person name="Hall O."/>
            <person name="Minx P."/>
            <person name="Tomlinson C."/>
            <person name="Mitreva M."/>
            <person name="Nelson J."/>
            <person name="Hou S."/>
            <person name="Wollam A."/>
            <person name="Pepin K.H."/>
            <person name="Johnson M."/>
            <person name="Bhonagiri V."/>
            <person name="Nash W.E."/>
            <person name="Warren W."/>
            <person name="Chinwalla A."/>
            <person name="Mardis E.R."/>
            <person name="Wilson R.K."/>
        </authorList>
    </citation>
    <scope>NUCLEOTIDE SEQUENCE [LARGE SCALE GENOMIC DNA]</scope>
    <source>
        <strain evidence="4">DSM 14469</strain>
    </source>
</reference>
<dbReference type="GO" id="GO:0016787">
    <property type="term" value="F:hydrolase activity"/>
    <property type="evidence" value="ECO:0007669"/>
    <property type="project" value="UniProtKB-KW"/>
</dbReference>
<keyword evidence="3" id="KW-0472">Membrane</keyword>
<dbReference type="NCBIfam" id="TIGR03064">
    <property type="entry name" value="sortase_srtB"/>
    <property type="match status" value="1"/>
</dbReference>
<dbReference type="AlphaFoldDB" id="C6LLS8"/>
<dbReference type="InterPro" id="IPR005754">
    <property type="entry name" value="Sortase"/>
</dbReference>
<evidence type="ECO:0000256" key="3">
    <source>
        <dbReference type="SAM" id="Phobius"/>
    </source>
</evidence>
<evidence type="ECO:0000256" key="1">
    <source>
        <dbReference type="ARBA" id="ARBA00022801"/>
    </source>
</evidence>
<dbReference type="EMBL" id="ACCL02000033">
    <property type="protein sequence ID" value="EET58397.1"/>
    <property type="molecule type" value="Genomic_DNA"/>
</dbReference>
<evidence type="ECO:0000313" key="5">
    <source>
        <dbReference type="Proteomes" id="UP000005561"/>
    </source>
</evidence>